<feature type="transmembrane region" description="Helical" evidence="13">
    <location>
        <begin position="139"/>
        <end position="160"/>
    </location>
</feature>
<keyword evidence="12" id="KW-0807">Transducer</keyword>
<dbReference type="PRINTS" id="PR00245">
    <property type="entry name" value="OLFACTORYR"/>
</dbReference>
<evidence type="ECO:0000256" key="1">
    <source>
        <dbReference type="ARBA" id="ARBA00004651"/>
    </source>
</evidence>
<reference evidence="15" key="3">
    <citation type="journal article" date="2006" name="BMC Genomics">
        <title>The odorant receptor repertoire of teleost fish.</title>
        <authorList>
            <person name="Alioto T.S."/>
            <person name="Ngai J."/>
        </authorList>
    </citation>
    <scope>NUCLEOTIDE SEQUENCE</scope>
</reference>
<feature type="domain" description="G-protein coupled receptors family 1 profile" evidence="14">
    <location>
        <begin position="39"/>
        <end position="287"/>
    </location>
</feature>
<feature type="transmembrane region" description="Helical" evidence="13">
    <location>
        <begin position="23"/>
        <end position="49"/>
    </location>
</feature>
<evidence type="ECO:0000256" key="12">
    <source>
        <dbReference type="ARBA" id="ARBA00023224"/>
    </source>
</evidence>
<keyword evidence="2" id="KW-1003">Cell membrane</keyword>
<dbReference type="GO" id="GO:0004984">
    <property type="term" value="F:olfactory receptor activity"/>
    <property type="evidence" value="ECO:0007669"/>
    <property type="project" value="InterPro"/>
</dbReference>
<evidence type="ECO:0000256" key="9">
    <source>
        <dbReference type="ARBA" id="ARBA00023157"/>
    </source>
</evidence>
<evidence type="ECO:0000256" key="5">
    <source>
        <dbReference type="ARBA" id="ARBA00022725"/>
    </source>
</evidence>
<gene>
    <name evidence="15" type="primary">OR8981-3</name>
    <name evidence="16" type="ORF">GSTENG00006524001</name>
</gene>
<keyword evidence="7" id="KW-0297">G-protein coupled receptor</keyword>
<dbReference type="Pfam" id="PF13853">
    <property type="entry name" value="7tm_4"/>
    <property type="match status" value="1"/>
</dbReference>
<dbReference type="PROSITE" id="PS50262">
    <property type="entry name" value="G_PROTEIN_RECEP_F1_2"/>
    <property type="match status" value="1"/>
</dbReference>
<dbReference type="InterPro" id="IPR052921">
    <property type="entry name" value="GPCR1_Superfamily_Member"/>
</dbReference>
<feature type="transmembrane region" description="Helical" evidence="13">
    <location>
        <begin position="270"/>
        <end position="289"/>
    </location>
</feature>
<keyword evidence="3" id="KW-0716">Sensory transduction</keyword>
<dbReference type="GO" id="GO:0005549">
    <property type="term" value="F:odorant binding"/>
    <property type="evidence" value="ECO:0007669"/>
    <property type="project" value="TreeGrafter"/>
</dbReference>
<feature type="transmembrane region" description="Helical" evidence="13">
    <location>
        <begin position="96"/>
        <end position="118"/>
    </location>
</feature>
<evidence type="ECO:0000256" key="2">
    <source>
        <dbReference type="ARBA" id="ARBA00022475"/>
    </source>
</evidence>
<keyword evidence="4 13" id="KW-0812">Transmembrane</keyword>
<keyword evidence="11" id="KW-0325">Glycoprotein</keyword>
<feature type="non-terminal residue" evidence="16">
    <location>
        <position position="306"/>
    </location>
</feature>
<dbReference type="GO" id="GO:0004930">
    <property type="term" value="F:G protein-coupled receptor activity"/>
    <property type="evidence" value="ECO:0007669"/>
    <property type="project" value="UniProtKB-KW"/>
</dbReference>
<evidence type="ECO:0000256" key="3">
    <source>
        <dbReference type="ARBA" id="ARBA00022606"/>
    </source>
</evidence>
<evidence type="ECO:0000256" key="13">
    <source>
        <dbReference type="SAM" id="Phobius"/>
    </source>
</evidence>
<dbReference type="AlphaFoldDB" id="Q4T620"/>
<proteinExistence type="predicted"/>
<feature type="transmembrane region" description="Helical" evidence="13">
    <location>
        <begin position="194"/>
        <end position="215"/>
    </location>
</feature>
<keyword evidence="6 13" id="KW-1133">Transmembrane helix</keyword>
<dbReference type="Gene3D" id="1.20.1070.10">
    <property type="entry name" value="Rhodopsin 7-helix transmembrane proteins"/>
    <property type="match status" value="1"/>
</dbReference>
<comment type="subcellular location">
    <subcellularLocation>
        <location evidence="1">Cell membrane</location>
        <topology evidence="1">Multi-pass membrane protein</topology>
    </subcellularLocation>
</comment>
<keyword evidence="9" id="KW-1015">Disulfide bond</keyword>
<evidence type="ECO:0000256" key="10">
    <source>
        <dbReference type="ARBA" id="ARBA00023170"/>
    </source>
</evidence>
<keyword evidence="5" id="KW-0552">Olfaction</keyword>
<feature type="transmembrane region" description="Helical" evidence="13">
    <location>
        <begin position="56"/>
        <end position="76"/>
    </location>
</feature>
<evidence type="ECO:0000256" key="8">
    <source>
        <dbReference type="ARBA" id="ARBA00023136"/>
    </source>
</evidence>
<dbReference type="PANTHER" id="PTHR26451">
    <property type="entry name" value="G_PROTEIN_RECEP_F1_2 DOMAIN-CONTAINING PROTEIN"/>
    <property type="match status" value="1"/>
</dbReference>
<sequence>MNNTSVVTMFTLSGFDSITEHRFTLFALTFVCYCVIVQVNVTLILIIIIDKSLHEPMFIFLCNLCINALYGTAGFYPKFLMDILSTSHVISYAGCLVQSLVVTSSTCNDFFFLVIMGYDRYVAICRPLVYHSVMNTQRVSVLVFAAWFVSVGQMIITIIITSTLRLCGSEISRIYCVNYAIRRLECSASITATVLPAFMIAIYFCVFLLVIYSYFHIMKTCLSSKDDRIKFLQTCLPHLMSFIVVNMCLLFDMLYEKLSTEKIPKSTQNFIAIEFLFFPPLINPLIYGLKLNKVRNRIEKFLCRKS</sequence>
<dbReference type="GO" id="GO:0005886">
    <property type="term" value="C:plasma membrane"/>
    <property type="evidence" value="ECO:0007669"/>
    <property type="project" value="UniProtKB-SubCell"/>
</dbReference>
<dbReference type="EMBL" id="CAAE01008981">
    <property type="protein sequence ID" value="CAF91662.1"/>
    <property type="molecule type" value="Genomic_DNA"/>
</dbReference>
<evidence type="ECO:0000256" key="7">
    <source>
        <dbReference type="ARBA" id="ARBA00023040"/>
    </source>
</evidence>
<dbReference type="InterPro" id="IPR000725">
    <property type="entry name" value="Olfact_rcpt"/>
</dbReference>
<dbReference type="OrthoDB" id="6151005at2759"/>
<accession>Q4T620</accession>
<evidence type="ECO:0000259" key="14">
    <source>
        <dbReference type="PROSITE" id="PS50262"/>
    </source>
</evidence>
<evidence type="ECO:0000313" key="15">
    <source>
        <dbReference type="EMBL" id="ABC43424.1"/>
    </source>
</evidence>
<dbReference type="KEGG" id="tng:GSTEN00006524G001"/>
<evidence type="ECO:0000313" key="16">
    <source>
        <dbReference type="EMBL" id="CAF91662.1"/>
    </source>
</evidence>
<keyword evidence="8 13" id="KW-0472">Membrane</keyword>
<organism evidence="16">
    <name type="scientific">Tetraodon nigroviridis</name>
    <name type="common">Spotted green pufferfish</name>
    <name type="synonym">Chelonodon nigroviridis</name>
    <dbReference type="NCBI Taxonomy" id="99883"/>
    <lineage>
        <taxon>Eukaryota</taxon>
        <taxon>Metazoa</taxon>
        <taxon>Chordata</taxon>
        <taxon>Craniata</taxon>
        <taxon>Vertebrata</taxon>
        <taxon>Euteleostomi</taxon>
        <taxon>Actinopterygii</taxon>
        <taxon>Neopterygii</taxon>
        <taxon>Teleostei</taxon>
        <taxon>Neoteleostei</taxon>
        <taxon>Acanthomorphata</taxon>
        <taxon>Eupercaria</taxon>
        <taxon>Tetraodontiformes</taxon>
        <taxon>Tetradontoidea</taxon>
        <taxon>Tetraodontidae</taxon>
        <taxon>Tetraodon</taxon>
    </lineage>
</organism>
<dbReference type="SUPFAM" id="SSF81321">
    <property type="entry name" value="Family A G protein-coupled receptor-like"/>
    <property type="match status" value="1"/>
</dbReference>
<feature type="transmembrane region" description="Helical" evidence="13">
    <location>
        <begin position="236"/>
        <end position="255"/>
    </location>
</feature>
<evidence type="ECO:0000256" key="6">
    <source>
        <dbReference type="ARBA" id="ARBA00022989"/>
    </source>
</evidence>
<evidence type="ECO:0000256" key="11">
    <source>
        <dbReference type="ARBA" id="ARBA00023180"/>
    </source>
</evidence>
<dbReference type="FunFam" id="1.20.1070.10:FF:000024">
    <property type="entry name" value="Olfactory receptor"/>
    <property type="match status" value="1"/>
</dbReference>
<name>Q4T620_TETNG</name>
<reference evidence="16" key="2">
    <citation type="submission" date="2004-02" db="EMBL/GenBank/DDBJ databases">
        <authorList>
            <consortium name="Genoscope"/>
            <consortium name="Whitehead Institute Centre for Genome Research"/>
        </authorList>
    </citation>
    <scope>NUCLEOTIDE SEQUENCE</scope>
</reference>
<dbReference type="InterPro" id="IPR017452">
    <property type="entry name" value="GPCR_Rhodpsn_7TM"/>
</dbReference>
<dbReference type="EMBL" id="DQ306202">
    <property type="protein sequence ID" value="ABC43424.1"/>
    <property type="molecule type" value="Genomic_DNA"/>
</dbReference>
<protein>
    <submittedName>
        <fullName evidence="16">(spotted green pufferfish) hypothetical protein</fullName>
    </submittedName>
    <submittedName>
        <fullName evidence="15">Odorant receptor</fullName>
    </submittedName>
</protein>
<dbReference type="PANTHER" id="PTHR26451:SF871">
    <property type="entry name" value="ODORANT RECEPTOR-RELATED"/>
    <property type="match status" value="1"/>
</dbReference>
<reference evidence="16" key="1">
    <citation type="journal article" date="2004" name="Nature">
        <title>Genome duplication in the teleost fish Tetraodon nigroviridis reveals the early vertebrate proto-karyotype.</title>
        <authorList>
            <person name="Jaillon O."/>
            <person name="Aury J.-M."/>
            <person name="Brunet F."/>
            <person name="Petit J.-L."/>
            <person name="Stange-Thomann N."/>
            <person name="Mauceli E."/>
            <person name="Bouneau L."/>
            <person name="Fischer C."/>
            <person name="Ozouf-Costaz C."/>
            <person name="Bernot A."/>
            <person name="Nicaud S."/>
            <person name="Jaffe D."/>
            <person name="Fisher S."/>
            <person name="Lutfalla G."/>
            <person name="Dossat C."/>
            <person name="Segurens B."/>
            <person name="Dasilva C."/>
            <person name="Salanoubat M."/>
            <person name="Levy M."/>
            <person name="Boudet N."/>
            <person name="Castellano S."/>
            <person name="Anthouard V."/>
            <person name="Jubin C."/>
            <person name="Castelli V."/>
            <person name="Katinka M."/>
            <person name="Vacherie B."/>
            <person name="Biemont C."/>
            <person name="Skalli Z."/>
            <person name="Cattolico L."/>
            <person name="Poulain J."/>
            <person name="De Berardinis V."/>
            <person name="Cruaud C."/>
            <person name="Duprat S."/>
            <person name="Brottier P."/>
            <person name="Coutanceau J.-P."/>
            <person name="Gouzy J."/>
            <person name="Parra G."/>
            <person name="Lardier G."/>
            <person name="Chapple C."/>
            <person name="McKernan K.J."/>
            <person name="McEwan P."/>
            <person name="Bosak S."/>
            <person name="Kellis M."/>
            <person name="Volff J.-N."/>
            <person name="Guigo R."/>
            <person name="Zody M.C."/>
            <person name="Mesirov J."/>
            <person name="Lindblad-Toh K."/>
            <person name="Birren B."/>
            <person name="Nusbaum C."/>
            <person name="Kahn D."/>
            <person name="Robinson-Rechavi M."/>
            <person name="Laudet V."/>
            <person name="Schachter V."/>
            <person name="Quetier F."/>
            <person name="Saurin W."/>
            <person name="Scarpelli C."/>
            <person name="Wincker P."/>
            <person name="Lander E.S."/>
            <person name="Weissenbach J."/>
            <person name="Roest Crollius H."/>
        </authorList>
    </citation>
    <scope>NUCLEOTIDE SEQUENCE [LARGE SCALE GENOMIC DNA]</scope>
</reference>
<evidence type="ECO:0000256" key="4">
    <source>
        <dbReference type="ARBA" id="ARBA00022692"/>
    </source>
</evidence>
<keyword evidence="10 15" id="KW-0675">Receptor</keyword>